<dbReference type="Proteomes" id="UP001428817">
    <property type="component" value="Unassembled WGS sequence"/>
</dbReference>
<gene>
    <name evidence="1" type="ORF">GCM10023321_70480</name>
</gene>
<comment type="caution">
    <text evidence="1">The sequence shown here is derived from an EMBL/GenBank/DDBJ whole genome shotgun (WGS) entry which is preliminary data.</text>
</comment>
<dbReference type="EMBL" id="BAABJP010000051">
    <property type="protein sequence ID" value="GAA5171666.1"/>
    <property type="molecule type" value="Genomic_DNA"/>
</dbReference>
<evidence type="ECO:0008006" key="3">
    <source>
        <dbReference type="Google" id="ProtNLM"/>
    </source>
</evidence>
<organism evidence="1 2">
    <name type="scientific">Pseudonocardia eucalypti</name>
    <dbReference type="NCBI Taxonomy" id="648755"/>
    <lineage>
        <taxon>Bacteria</taxon>
        <taxon>Bacillati</taxon>
        <taxon>Actinomycetota</taxon>
        <taxon>Actinomycetes</taxon>
        <taxon>Pseudonocardiales</taxon>
        <taxon>Pseudonocardiaceae</taxon>
        <taxon>Pseudonocardia</taxon>
    </lineage>
</organism>
<evidence type="ECO:0000313" key="2">
    <source>
        <dbReference type="Proteomes" id="UP001428817"/>
    </source>
</evidence>
<proteinExistence type="predicted"/>
<reference evidence="2" key="1">
    <citation type="journal article" date="2019" name="Int. J. Syst. Evol. Microbiol.">
        <title>The Global Catalogue of Microorganisms (GCM) 10K type strain sequencing project: providing services to taxonomists for standard genome sequencing and annotation.</title>
        <authorList>
            <consortium name="The Broad Institute Genomics Platform"/>
            <consortium name="The Broad Institute Genome Sequencing Center for Infectious Disease"/>
            <person name="Wu L."/>
            <person name="Ma J."/>
        </authorList>
    </citation>
    <scope>NUCLEOTIDE SEQUENCE [LARGE SCALE GENOMIC DNA]</scope>
    <source>
        <strain evidence="2">JCM 18303</strain>
    </source>
</reference>
<protein>
    <recommendedName>
        <fullName evidence="3">Oxidoreductase</fullName>
    </recommendedName>
</protein>
<keyword evidence="2" id="KW-1185">Reference proteome</keyword>
<name>A0ABP9R5G6_9PSEU</name>
<accession>A0ABP9R5G6</accession>
<evidence type="ECO:0000313" key="1">
    <source>
        <dbReference type="EMBL" id="GAA5171666.1"/>
    </source>
</evidence>
<dbReference type="RefSeq" id="WP_185065041.1">
    <property type="nucleotide sequence ID" value="NZ_BAABJP010000051.1"/>
</dbReference>
<sequence length="112" mass="12903">MSLWDRLRGSAGGGRSAEVTGYLRDWAGARTGVEAFVEPRTMVTETTVLFVAQDGEWTRRRVSSPEAAKKLARSLRIPIYDVQLVGYPRRMRDYDARRRVSRERDRREDLEG</sequence>